<dbReference type="EMBL" id="JAUSRV010000025">
    <property type="protein sequence ID" value="MDP9975226.1"/>
    <property type="molecule type" value="Genomic_DNA"/>
</dbReference>
<protein>
    <submittedName>
        <fullName evidence="1">Uncharacterized protein</fullName>
    </submittedName>
</protein>
<evidence type="ECO:0000313" key="2">
    <source>
        <dbReference type="Proteomes" id="UP001224845"/>
    </source>
</evidence>
<organism evidence="1 2">
    <name type="scientific">Variovorax paradoxus</name>
    <dbReference type="NCBI Taxonomy" id="34073"/>
    <lineage>
        <taxon>Bacteria</taxon>
        <taxon>Pseudomonadati</taxon>
        <taxon>Pseudomonadota</taxon>
        <taxon>Betaproteobacteria</taxon>
        <taxon>Burkholderiales</taxon>
        <taxon>Comamonadaceae</taxon>
        <taxon>Variovorax</taxon>
    </lineage>
</organism>
<evidence type="ECO:0000313" key="1">
    <source>
        <dbReference type="EMBL" id="MDP9975226.1"/>
    </source>
</evidence>
<accession>A0AAW8EQ44</accession>
<gene>
    <name evidence="1" type="ORF">J2W39_006514</name>
</gene>
<proteinExistence type="predicted"/>
<sequence length="232" mass="25246">MYAYAGQDVSSIAIRKMQQTERTDRFSSAKVTFLKSISQSVPTFVGSWLGGRCARLVASKAVLTAEKAIFFRGAAGDLFRQISETHERPPEALLEEIDSFTAVLTDATFRCSSIIPQLRMRNPASQVADAFEQVIAALEDLRSSVSVLRTVATGGSLPGFVFPFAGTESWEGALKHQRDVFSAVRATVRSGDTTDIDPELLALADEAISASDARNLATDAEWSRRLSGDRLH</sequence>
<name>A0AAW8EQ44_VARPD</name>
<comment type="caution">
    <text evidence="1">The sequence shown here is derived from an EMBL/GenBank/DDBJ whole genome shotgun (WGS) entry which is preliminary data.</text>
</comment>
<dbReference type="AlphaFoldDB" id="A0AAW8EQ44"/>
<dbReference type="RefSeq" id="WP_307597185.1">
    <property type="nucleotide sequence ID" value="NZ_JAUSRV010000025.1"/>
</dbReference>
<reference evidence="1" key="1">
    <citation type="submission" date="2023-07" db="EMBL/GenBank/DDBJ databases">
        <title>Sorghum-associated microbial communities from plants grown in Nebraska, USA.</title>
        <authorList>
            <person name="Schachtman D."/>
        </authorList>
    </citation>
    <scope>NUCLEOTIDE SEQUENCE</scope>
    <source>
        <strain evidence="1">DS3315</strain>
    </source>
</reference>
<dbReference type="Proteomes" id="UP001224845">
    <property type="component" value="Unassembled WGS sequence"/>
</dbReference>